<gene>
    <name evidence="3" type="ORF">SAMN05216193_105188</name>
</gene>
<dbReference type="NCBIfam" id="NF005559">
    <property type="entry name" value="PRK07231.1"/>
    <property type="match status" value="1"/>
</dbReference>
<dbReference type="InterPro" id="IPR020904">
    <property type="entry name" value="Sc_DH/Rdtase_CS"/>
</dbReference>
<dbReference type="InterPro" id="IPR002347">
    <property type="entry name" value="SDR_fam"/>
</dbReference>
<organism evidence="3 4">
    <name type="scientific">Pseudomonas jinjuensis</name>
    <dbReference type="NCBI Taxonomy" id="198616"/>
    <lineage>
        <taxon>Bacteria</taxon>
        <taxon>Pseudomonadati</taxon>
        <taxon>Pseudomonadota</taxon>
        <taxon>Gammaproteobacteria</taxon>
        <taxon>Pseudomonadales</taxon>
        <taxon>Pseudomonadaceae</taxon>
        <taxon>Pseudomonas</taxon>
    </lineage>
</organism>
<dbReference type="PANTHER" id="PTHR24321">
    <property type="entry name" value="DEHYDROGENASES, SHORT CHAIN"/>
    <property type="match status" value="1"/>
</dbReference>
<evidence type="ECO:0000256" key="1">
    <source>
        <dbReference type="ARBA" id="ARBA00006484"/>
    </source>
</evidence>
<dbReference type="SUPFAM" id="SSF51735">
    <property type="entry name" value="NAD(P)-binding Rossmann-fold domains"/>
    <property type="match status" value="1"/>
</dbReference>
<dbReference type="STRING" id="198616.SAMN05216193_105188"/>
<accession>A0A1H0EIT2</accession>
<dbReference type="Gene3D" id="3.40.50.720">
    <property type="entry name" value="NAD(P)-binding Rossmann-like Domain"/>
    <property type="match status" value="1"/>
</dbReference>
<dbReference type="Proteomes" id="UP000242957">
    <property type="component" value="Unassembled WGS sequence"/>
</dbReference>
<sequence length="250" mass="26086">MRFRDKVVLVTGAASGIGEAVALAFAREGARVALADIGVEAGQAVQARIEAEGGKAMFLPCDVTKAEQVRELFAACIVRWGRLDILHNNAGISGSGALTADFSEEEFDRIVAINLKAVWLCMKHAIDAMLGQGGGVIVNTASALAITTLPGSAPYNATKHAVAGLTRTAAVEYASQGIRINAICPGVIETAMLRNRTDLTELLPKLIALHPVGRLGTPEEVAAAVLWLASAEASFVHGSLMTVDGGWTAQ</sequence>
<dbReference type="RefSeq" id="WP_084310550.1">
    <property type="nucleotide sequence ID" value="NZ_FNIJ01000005.1"/>
</dbReference>
<name>A0A1H0EIT2_9PSED</name>
<dbReference type="PRINTS" id="PR00081">
    <property type="entry name" value="GDHRDH"/>
</dbReference>
<dbReference type="PRINTS" id="PR00080">
    <property type="entry name" value="SDRFAMILY"/>
</dbReference>
<keyword evidence="2" id="KW-0560">Oxidoreductase</keyword>
<evidence type="ECO:0000313" key="4">
    <source>
        <dbReference type="Proteomes" id="UP000242957"/>
    </source>
</evidence>
<reference evidence="4" key="1">
    <citation type="submission" date="2016-10" db="EMBL/GenBank/DDBJ databases">
        <authorList>
            <person name="Varghese N."/>
            <person name="Submissions S."/>
        </authorList>
    </citation>
    <scope>NUCLEOTIDE SEQUENCE [LARGE SCALE GENOMIC DNA]</scope>
    <source>
        <strain evidence="4">JCM 21621</strain>
    </source>
</reference>
<dbReference type="AlphaFoldDB" id="A0A1H0EIT2"/>
<dbReference type="FunFam" id="3.40.50.720:FF:000084">
    <property type="entry name" value="Short-chain dehydrogenase reductase"/>
    <property type="match status" value="1"/>
</dbReference>
<evidence type="ECO:0000313" key="3">
    <source>
        <dbReference type="EMBL" id="SDN82189.1"/>
    </source>
</evidence>
<comment type="similarity">
    <text evidence="1">Belongs to the short-chain dehydrogenases/reductases (SDR) family.</text>
</comment>
<dbReference type="Pfam" id="PF13561">
    <property type="entry name" value="adh_short_C2"/>
    <property type="match status" value="1"/>
</dbReference>
<dbReference type="OrthoDB" id="7064009at2"/>
<dbReference type="GO" id="GO:0016491">
    <property type="term" value="F:oxidoreductase activity"/>
    <property type="evidence" value="ECO:0007669"/>
    <property type="project" value="UniProtKB-KW"/>
</dbReference>
<dbReference type="PANTHER" id="PTHR24321:SF11">
    <property type="entry name" value="BLR0893 PROTEIN"/>
    <property type="match status" value="1"/>
</dbReference>
<dbReference type="PROSITE" id="PS00061">
    <property type="entry name" value="ADH_SHORT"/>
    <property type="match status" value="1"/>
</dbReference>
<evidence type="ECO:0000256" key="2">
    <source>
        <dbReference type="ARBA" id="ARBA00023002"/>
    </source>
</evidence>
<protein>
    <submittedName>
        <fullName evidence="3">NAD(P)-dependent dehydrogenase, short-chain alcohol dehydrogenase family</fullName>
    </submittedName>
</protein>
<dbReference type="EMBL" id="FNIJ01000005">
    <property type="protein sequence ID" value="SDN82189.1"/>
    <property type="molecule type" value="Genomic_DNA"/>
</dbReference>
<keyword evidence="4" id="KW-1185">Reference proteome</keyword>
<dbReference type="CDD" id="cd05233">
    <property type="entry name" value="SDR_c"/>
    <property type="match status" value="1"/>
</dbReference>
<proteinExistence type="inferred from homology"/>
<dbReference type="InterPro" id="IPR036291">
    <property type="entry name" value="NAD(P)-bd_dom_sf"/>
</dbReference>